<dbReference type="KEGG" id="ttr:Tter_0898"/>
<evidence type="ECO:0000256" key="2">
    <source>
        <dbReference type="ARBA" id="ARBA00022448"/>
    </source>
</evidence>
<dbReference type="CDD" id="cd03257">
    <property type="entry name" value="ABC_NikE_OppD_transporters"/>
    <property type="match status" value="1"/>
</dbReference>
<sequence length="359" mass="40144">MKEKTLSSAEIRGSERTALSVENLEIGYRASRGIVHAVRGVSFDLLEGESLALIGESGSGKTTMGLSLVRLLPTSAKVFSGKIIFKDDTGRQLDVLNLEKEGLRRFRWEQCAMVFQSALNALNPVLRVRDHFLDTYKSHASSGRVDEKKVIERAKEVLRFVQLDPDRVLNSFPHELSGGMRQRVMIALGLLLNPKVIILDEPTTALDVITQRAIIDVIRRLKQEHEFAMIFISHDLSLAAELADRVATMYAGRVIEIGNVEDVFYKPCHPYTVGLLRAVPTLEGGRKDLISIPGSPPDLIDMPSGCKFHPRCPYATQQCMEEEPPLIDVGNNHGAACWHWQRVIQDWEAGKDAYERDSD</sequence>
<dbReference type="STRING" id="525904.Tter_0898"/>
<dbReference type="InterPro" id="IPR027417">
    <property type="entry name" value="P-loop_NTPase"/>
</dbReference>
<dbReference type="PROSITE" id="PS00211">
    <property type="entry name" value="ABC_TRANSPORTER_1"/>
    <property type="match status" value="1"/>
</dbReference>
<feature type="domain" description="ABC transporter" evidence="5">
    <location>
        <begin position="21"/>
        <end position="276"/>
    </location>
</feature>
<dbReference type="OrthoDB" id="9802264at2"/>
<dbReference type="SMART" id="SM00382">
    <property type="entry name" value="AAA"/>
    <property type="match status" value="1"/>
</dbReference>
<keyword evidence="2" id="KW-0813">Transport</keyword>
<dbReference type="Pfam" id="PF08352">
    <property type="entry name" value="oligo_HPY"/>
    <property type="match status" value="1"/>
</dbReference>
<evidence type="ECO:0000256" key="3">
    <source>
        <dbReference type="ARBA" id="ARBA00022741"/>
    </source>
</evidence>
<dbReference type="HOGENOM" id="CLU_000604_1_23_0"/>
<dbReference type="NCBIfam" id="TIGR01727">
    <property type="entry name" value="oligo_HPY"/>
    <property type="match status" value="1"/>
</dbReference>
<evidence type="ECO:0000313" key="7">
    <source>
        <dbReference type="Proteomes" id="UP000000323"/>
    </source>
</evidence>
<evidence type="ECO:0000313" key="6">
    <source>
        <dbReference type="EMBL" id="ACZ41815.1"/>
    </source>
</evidence>
<dbReference type="InterPro" id="IPR003593">
    <property type="entry name" value="AAA+_ATPase"/>
</dbReference>
<dbReference type="PANTHER" id="PTHR43067">
    <property type="entry name" value="OLIGOPEPTIDE/DIPEPTIDE ABC TRANSPORTER, ATPASE SUBUNIT"/>
    <property type="match status" value="1"/>
</dbReference>
<reference evidence="7" key="1">
    <citation type="journal article" date="2010" name="Stand. Genomic Sci.">
        <title>Complete genome sequence of 'Thermobaculum terrenum' type strain (YNP1).</title>
        <authorList>
            <person name="Kiss H."/>
            <person name="Cleland D."/>
            <person name="Lapidus A."/>
            <person name="Lucas S."/>
            <person name="Glavina Del Rio T."/>
            <person name="Nolan M."/>
            <person name="Tice H."/>
            <person name="Han C."/>
            <person name="Goodwin L."/>
            <person name="Pitluck S."/>
            <person name="Liolios K."/>
            <person name="Ivanova N."/>
            <person name="Mavromatis K."/>
            <person name="Ovchinnikova G."/>
            <person name="Pati A."/>
            <person name="Chen A."/>
            <person name="Palaniappan K."/>
            <person name="Land M."/>
            <person name="Hauser L."/>
            <person name="Chang Y."/>
            <person name="Jeffries C."/>
            <person name="Lu M."/>
            <person name="Brettin T."/>
            <person name="Detter J."/>
            <person name="Goker M."/>
            <person name="Tindall B."/>
            <person name="Beck B."/>
            <person name="McDermott T."/>
            <person name="Woyke T."/>
            <person name="Bristow J."/>
            <person name="Eisen J."/>
            <person name="Markowitz V."/>
            <person name="Hugenholtz P."/>
            <person name="Kyrpides N."/>
            <person name="Klenk H."/>
            <person name="Cheng J."/>
        </authorList>
    </citation>
    <scope>NUCLEOTIDE SEQUENCE [LARGE SCALE GENOMIC DNA]</scope>
    <source>
        <strain evidence="7">ATCC BAA-798 / YNP1</strain>
    </source>
</reference>
<keyword evidence="3" id="KW-0547">Nucleotide-binding</keyword>
<dbReference type="GO" id="GO:0016887">
    <property type="term" value="F:ATP hydrolysis activity"/>
    <property type="evidence" value="ECO:0007669"/>
    <property type="project" value="InterPro"/>
</dbReference>
<evidence type="ECO:0000256" key="1">
    <source>
        <dbReference type="ARBA" id="ARBA00005417"/>
    </source>
</evidence>
<dbReference type="GO" id="GO:0015833">
    <property type="term" value="P:peptide transport"/>
    <property type="evidence" value="ECO:0007669"/>
    <property type="project" value="InterPro"/>
</dbReference>
<name>D1CFV9_THET1</name>
<dbReference type="AlphaFoldDB" id="D1CFV9"/>
<dbReference type="InterPro" id="IPR013563">
    <property type="entry name" value="Oligopep_ABC_C"/>
</dbReference>
<comment type="similarity">
    <text evidence="1">Belongs to the ABC transporter superfamily.</text>
</comment>
<evidence type="ECO:0000259" key="5">
    <source>
        <dbReference type="PROSITE" id="PS50893"/>
    </source>
</evidence>
<gene>
    <name evidence="6" type="ordered locus">Tter_0898</name>
</gene>
<dbReference type="InterPro" id="IPR017871">
    <property type="entry name" value="ABC_transporter-like_CS"/>
</dbReference>
<dbReference type="GO" id="GO:0005524">
    <property type="term" value="F:ATP binding"/>
    <property type="evidence" value="ECO:0007669"/>
    <property type="project" value="UniProtKB-KW"/>
</dbReference>
<dbReference type="Gene3D" id="3.40.50.300">
    <property type="entry name" value="P-loop containing nucleotide triphosphate hydrolases"/>
    <property type="match status" value="1"/>
</dbReference>
<dbReference type="PROSITE" id="PS50893">
    <property type="entry name" value="ABC_TRANSPORTER_2"/>
    <property type="match status" value="1"/>
</dbReference>
<keyword evidence="4" id="KW-0067">ATP-binding</keyword>
<dbReference type="Pfam" id="PF00005">
    <property type="entry name" value="ABC_tran"/>
    <property type="match status" value="1"/>
</dbReference>
<accession>D1CFV9</accession>
<dbReference type="eggNOG" id="COG0444">
    <property type="taxonomic scope" value="Bacteria"/>
</dbReference>
<keyword evidence="7" id="KW-1185">Reference proteome</keyword>
<evidence type="ECO:0000256" key="4">
    <source>
        <dbReference type="ARBA" id="ARBA00022840"/>
    </source>
</evidence>
<dbReference type="Proteomes" id="UP000000323">
    <property type="component" value="Chromosome 1"/>
</dbReference>
<dbReference type="SUPFAM" id="SSF52540">
    <property type="entry name" value="P-loop containing nucleoside triphosphate hydrolases"/>
    <property type="match status" value="1"/>
</dbReference>
<proteinExistence type="inferred from homology"/>
<protein>
    <submittedName>
        <fullName evidence="6">Oligopeptide/dipeptide ABC transporter, ATPase subunit</fullName>
    </submittedName>
</protein>
<dbReference type="PANTHER" id="PTHR43067:SF3">
    <property type="entry name" value="MALTOSE ABC TRANSPORTER, ATP-BINDING PROTEIN"/>
    <property type="match status" value="1"/>
</dbReference>
<dbReference type="EMBL" id="CP001825">
    <property type="protein sequence ID" value="ACZ41815.1"/>
    <property type="molecule type" value="Genomic_DNA"/>
</dbReference>
<dbReference type="RefSeq" id="WP_012874850.1">
    <property type="nucleotide sequence ID" value="NC_013525.1"/>
</dbReference>
<dbReference type="InterPro" id="IPR003439">
    <property type="entry name" value="ABC_transporter-like_ATP-bd"/>
</dbReference>
<organism evidence="6 7">
    <name type="scientific">Thermobaculum terrenum (strain ATCC BAA-798 / CCMEE 7001 / YNP1)</name>
    <dbReference type="NCBI Taxonomy" id="525904"/>
    <lineage>
        <taxon>Bacteria</taxon>
        <taxon>Bacillati</taxon>
        <taxon>Chloroflexota</taxon>
        <taxon>Chloroflexia</taxon>
        <taxon>Candidatus Thermobaculales</taxon>
        <taxon>Candidatus Thermobaculaceae</taxon>
        <taxon>Thermobaculum</taxon>
    </lineage>
</organism>
<dbReference type="FunFam" id="3.40.50.300:FF:000016">
    <property type="entry name" value="Oligopeptide ABC transporter ATP-binding component"/>
    <property type="match status" value="1"/>
</dbReference>